<organism evidence="4 5">
    <name type="scientific">Oceanidesulfovibrio marinus</name>
    <dbReference type="NCBI Taxonomy" id="370038"/>
    <lineage>
        <taxon>Bacteria</taxon>
        <taxon>Pseudomonadati</taxon>
        <taxon>Thermodesulfobacteriota</taxon>
        <taxon>Desulfovibrionia</taxon>
        <taxon>Desulfovibrionales</taxon>
        <taxon>Desulfovibrionaceae</taxon>
        <taxon>Oceanidesulfovibrio</taxon>
    </lineage>
</organism>
<dbReference type="InterPro" id="IPR050498">
    <property type="entry name" value="Ycf3"/>
</dbReference>
<evidence type="ECO:0000256" key="1">
    <source>
        <dbReference type="ARBA" id="ARBA00022737"/>
    </source>
</evidence>
<feature type="repeat" description="TPR" evidence="3">
    <location>
        <begin position="103"/>
        <end position="136"/>
    </location>
</feature>
<reference evidence="4 5" key="1">
    <citation type="submission" date="2018-06" db="EMBL/GenBank/DDBJ databases">
        <title>Complete genome of Desulfovibrio marinus P48SEP.</title>
        <authorList>
            <person name="Crispim J.S."/>
            <person name="Vidigal P.M.P."/>
            <person name="Silva L.C.F."/>
            <person name="Araujo L.C."/>
            <person name="Laguardia C.N."/>
            <person name="Dias R.S."/>
            <person name="Sousa M.P."/>
            <person name="Paula S.O."/>
            <person name="Silva C."/>
        </authorList>
    </citation>
    <scope>NUCLEOTIDE SEQUENCE [LARGE SCALE GENOMIC DNA]</scope>
    <source>
        <strain evidence="4 5">P48SEP</strain>
    </source>
</reference>
<comment type="caution">
    <text evidence="4">The sequence shown here is derived from an EMBL/GenBank/DDBJ whole genome shotgun (WGS) entry which is preliminary data.</text>
</comment>
<evidence type="ECO:0000256" key="3">
    <source>
        <dbReference type="PROSITE-ProRule" id="PRU00339"/>
    </source>
</evidence>
<dbReference type="Proteomes" id="UP000434052">
    <property type="component" value="Unassembled WGS sequence"/>
</dbReference>
<keyword evidence="1" id="KW-0677">Repeat</keyword>
<dbReference type="SUPFAM" id="SSF48452">
    <property type="entry name" value="TPR-like"/>
    <property type="match status" value="1"/>
</dbReference>
<protein>
    <submittedName>
        <fullName evidence="4">Uncharacterized protein</fullName>
    </submittedName>
</protein>
<dbReference type="InterPro" id="IPR011990">
    <property type="entry name" value="TPR-like_helical_dom_sf"/>
</dbReference>
<dbReference type="PANTHER" id="PTHR44858:SF1">
    <property type="entry name" value="UDP-N-ACETYLGLUCOSAMINE--PEPTIDE N-ACETYLGLUCOSAMINYLTRANSFERASE SPINDLY-RELATED"/>
    <property type="match status" value="1"/>
</dbReference>
<evidence type="ECO:0000313" key="4">
    <source>
        <dbReference type="EMBL" id="TVM36654.1"/>
    </source>
</evidence>
<evidence type="ECO:0000256" key="2">
    <source>
        <dbReference type="ARBA" id="ARBA00022803"/>
    </source>
</evidence>
<dbReference type="EMBL" id="QMIF01000001">
    <property type="protein sequence ID" value="TVM36654.1"/>
    <property type="molecule type" value="Genomic_DNA"/>
</dbReference>
<dbReference type="SMART" id="SM00028">
    <property type="entry name" value="TPR"/>
    <property type="match status" value="4"/>
</dbReference>
<name>A0A6P1ZMY7_9BACT</name>
<feature type="repeat" description="TPR" evidence="3">
    <location>
        <begin position="171"/>
        <end position="204"/>
    </location>
</feature>
<dbReference type="Pfam" id="PF13432">
    <property type="entry name" value="TPR_16"/>
    <property type="match status" value="1"/>
</dbReference>
<dbReference type="PROSITE" id="PS50005">
    <property type="entry name" value="TPR"/>
    <property type="match status" value="4"/>
</dbReference>
<feature type="repeat" description="TPR" evidence="3">
    <location>
        <begin position="137"/>
        <end position="170"/>
    </location>
</feature>
<dbReference type="AlphaFoldDB" id="A0A6P1ZMY7"/>
<feature type="repeat" description="TPR" evidence="3">
    <location>
        <begin position="205"/>
        <end position="238"/>
    </location>
</feature>
<dbReference type="InterPro" id="IPR019734">
    <property type="entry name" value="TPR_rpt"/>
</dbReference>
<keyword evidence="2 3" id="KW-0802">TPR repeat</keyword>
<sequence length="245" mass="27278">MVLVKLTLSPSSTLSSFFGSRVAALLLPILLFVLLGGCSLLEGKDVHLPNLDMFHEFSENMAGEDPADAVDYHEQEPLPEPHTPYVGDAEEHQLDRLAAEDPVIFMYQRGNEHFNAGEYERAVASYDNVLVLEPEHPRAHFKKGASLHMLGRYEEALEEYDAHLALKPDDAHVYYDRGNTLSAMSRWNEAVDSYTRAIKLDSSYAEAYANRAYVYLKLGDAAAASQDADRARALNPAISIPESIH</sequence>
<dbReference type="Gene3D" id="1.25.40.10">
    <property type="entry name" value="Tetratricopeptide repeat domain"/>
    <property type="match status" value="2"/>
</dbReference>
<accession>A0A6P1ZMY7</accession>
<evidence type="ECO:0000313" key="5">
    <source>
        <dbReference type="Proteomes" id="UP000434052"/>
    </source>
</evidence>
<gene>
    <name evidence="4" type="ORF">DQK91_01665</name>
</gene>
<proteinExistence type="predicted"/>
<dbReference type="Pfam" id="PF13414">
    <property type="entry name" value="TPR_11"/>
    <property type="match status" value="1"/>
</dbReference>
<dbReference type="PANTHER" id="PTHR44858">
    <property type="entry name" value="TETRATRICOPEPTIDE REPEAT PROTEIN 6"/>
    <property type="match status" value="1"/>
</dbReference>